<organism evidence="2 3">
    <name type="scientific">Saccharothrix espanaensis (strain ATCC 51144 / DSM 44229 / JCM 9112 / NBRC 15066 / NRRL 15764)</name>
    <dbReference type="NCBI Taxonomy" id="1179773"/>
    <lineage>
        <taxon>Bacteria</taxon>
        <taxon>Bacillati</taxon>
        <taxon>Actinomycetota</taxon>
        <taxon>Actinomycetes</taxon>
        <taxon>Pseudonocardiales</taxon>
        <taxon>Pseudonocardiaceae</taxon>
        <taxon>Saccharothrix</taxon>
    </lineage>
</organism>
<sequence>MHAERQRPAVLGATTQAAAASPARLPAVLALQRSAGNRAVTAAVQRYREAVVQSDPVAAEARSKSVRSKANFAVVYVADAGSADTTRNFARWSSYGEPGGSGHAERLAVAAATTAGYGAAGGTGPAAPDELDRPRILSLYTELAPCGACKDWLHANLHENVTVSWTAHYLQPNSLAGFSARLWDARNASLQWLDKFSGQAATYGLTEVWTAVRDHIVDTRIDGATATGQGTEEAVRKWVEDTRAEWADAVLGLEKRIIRAQRLAGRGAAAIPGTIPGPRTGHPPLAAPAPHPPTPGPYLPTTTPHPPTPGPATSARPGASVTTTTTTTTSAGRTTTPASLGRAATAEKSRKTVTTEVVTRPHGTTTTTTTTTTKEPNGRTTTHVTTVRPTPPAKNIAKRRSTGRSQPPRAPRAPKETCPQCQQKVDYDQRGLARHKIPKGQSRAGQDCKGGKSSRTLDFQ</sequence>
<feature type="region of interest" description="Disordered" evidence="1">
    <location>
        <begin position="269"/>
        <end position="460"/>
    </location>
</feature>
<name>K0K0U0_SACES</name>
<dbReference type="EMBL" id="HE804045">
    <property type="protein sequence ID" value="CCH30173.1"/>
    <property type="molecule type" value="Genomic_DNA"/>
</dbReference>
<dbReference type="KEGG" id="sesp:BN6_28640"/>
<accession>K0K0U0</accession>
<evidence type="ECO:0000313" key="2">
    <source>
        <dbReference type="EMBL" id="CCH30173.1"/>
    </source>
</evidence>
<reference evidence="2 3" key="1">
    <citation type="journal article" date="2012" name="BMC Genomics">
        <title>Complete genome sequence of Saccharothrix espanaensis DSM 44229T and comparison to the other completely sequenced Pseudonocardiaceae.</title>
        <authorList>
            <person name="Strobel T."/>
            <person name="Al-Dilaimi A."/>
            <person name="Blom J."/>
            <person name="Gessner A."/>
            <person name="Kalinowski J."/>
            <person name="Luzhetska M."/>
            <person name="Puhler A."/>
            <person name="Szczepanowski R."/>
            <person name="Bechthold A."/>
            <person name="Ruckert C."/>
        </authorList>
    </citation>
    <scope>NUCLEOTIDE SEQUENCE [LARGE SCALE GENOMIC DNA]</scope>
    <source>
        <strain evidence="3">ATCC 51144 / DSM 44229 / JCM 9112 / NBRC 15066 / NRRL 15764</strain>
    </source>
</reference>
<dbReference type="AlphaFoldDB" id="K0K0U0"/>
<dbReference type="eggNOG" id="ENOG50325GY">
    <property type="taxonomic scope" value="Bacteria"/>
</dbReference>
<protein>
    <submittedName>
        <fullName evidence="2">Uncharacterized protein</fullName>
    </submittedName>
</protein>
<gene>
    <name evidence="2" type="ordered locus">BN6_28640</name>
</gene>
<dbReference type="Proteomes" id="UP000006281">
    <property type="component" value="Chromosome"/>
</dbReference>
<keyword evidence="3" id="KW-1185">Reference proteome</keyword>
<feature type="compositionally biased region" description="Low complexity" evidence="1">
    <location>
        <begin position="354"/>
        <end position="388"/>
    </location>
</feature>
<evidence type="ECO:0000313" key="3">
    <source>
        <dbReference type="Proteomes" id="UP000006281"/>
    </source>
</evidence>
<proteinExistence type="predicted"/>
<feature type="compositionally biased region" description="Low complexity" evidence="1">
    <location>
        <begin position="311"/>
        <end position="338"/>
    </location>
</feature>
<dbReference type="OrthoDB" id="10013458at2"/>
<evidence type="ECO:0000256" key="1">
    <source>
        <dbReference type="SAM" id="MobiDB-lite"/>
    </source>
</evidence>
<feature type="compositionally biased region" description="Pro residues" evidence="1">
    <location>
        <begin position="285"/>
        <end position="310"/>
    </location>
</feature>
<dbReference type="GO" id="GO:0003824">
    <property type="term" value="F:catalytic activity"/>
    <property type="evidence" value="ECO:0007669"/>
    <property type="project" value="InterPro"/>
</dbReference>
<dbReference type="HOGENOM" id="CLU_594318_0_0_11"/>
<dbReference type="InterPro" id="IPR016193">
    <property type="entry name" value="Cytidine_deaminase-like"/>
</dbReference>
<dbReference type="SUPFAM" id="SSF53927">
    <property type="entry name" value="Cytidine deaminase-like"/>
    <property type="match status" value="1"/>
</dbReference>
<dbReference type="PATRIC" id="fig|1179773.3.peg.2862"/>